<dbReference type="AlphaFoldDB" id="A0A9P6ZXR5"/>
<keyword evidence="2" id="KW-1185">Reference proteome</keyword>
<reference evidence="1" key="1">
    <citation type="journal article" date="2020" name="New Phytol.">
        <title>Comparative genomics reveals dynamic genome evolution in host specialist ectomycorrhizal fungi.</title>
        <authorList>
            <person name="Lofgren L.A."/>
            <person name="Nguyen N.H."/>
            <person name="Vilgalys R."/>
            <person name="Ruytinx J."/>
            <person name="Liao H.L."/>
            <person name="Branco S."/>
            <person name="Kuo A."/>
            <person name="LaButti K."/>
            <person name="Lipzen A."/>
            <person name="Andreopoulos W."/>
            <person name="Pangilinan J."/>
            <person name="Riley R."/>
            <person name="Hundley H."/>
            <person name="Na H."/>
            <person name="Barry K."/>
            <person name="Grigoriev I.V."/>
            <person name="Stajich J.E."/>
            <person name="Kennedy P.G."/>
        </authorList>
    </citation>
    <scope>NUCLEOTIDE SEQUENCE</scope>
    <source>
        <strain evidence="1">DOB743</strain>
    </source>
</reference>
<evidence type="ECO:0000313" key="1">
    <source>
        <dbReference type="EMBL" id="KAG1778100.1"/>
    </source>
</evidence>
<dbReference type="Proteomes" id="UP000714275">
    <property type="component" value="Unassembled WGS sequence"/>
</dbReference>
<dbReference type="OrthoDB" id="2654453at2759"/>
<dbReference type="EMBL" id="JABBWD010000017">
    <property type="protein sequence ID" value="KAG1778100.1"/>
    <property type="molecule type" value="Genomic_DNA"/>
</dbReference>
<comment type="caution">
    <text evidence="1">The sequence shown here is derived from an EMBL/GenBank/DDBJ whole genome shotgun (WGS) entry which is preliminary data.</text>
</comment>
<sequence>MVQVLILNTSSQLQSVFVVQLENTVSKSVAFADNKAIYVFGLSDGKFMKLEDEDDTIVEEVSCKSLIDHAAVYQKRGVFIVDNATDGFTLYRLEGKEEPI</sequence>
<gene>
    <name evidence="1" type="ORF">EV702DRAFT_1196515</name>
</gene>
<accession>A0A9P6ZXR5</accession>
<proteinExistence type="predicted"/>
<evidence type="ECO:0000313" key="2">
    <source>
        <dbReference type="Proteomes" id="UP000714275"/>
    </source>
</evidence>
<protein>
    <submittedName>
        <fullName evidence="1">Uncharacterized protein</fullName>
    </submittedName>
</protein>
<organism evidence="1 2">
    <name type="scientific">Suillus placidus</name>
    <dbReference type="NCBI Taxonomy" id="48579"/>
    <lineage>
        <taxon>Eukaryota</taxon>
        <taxon>Fungi</taxon>
        <taxon>Dikarya</taxon>
        <taxon>Basidiomycota</taxon>
        <taxon>Agaricomycotina</taxon>
        <taxon>Agaricomycetes</taxon>
        <taxon>Agaricomycetidae</taxon>
        <taxon>Boletales</taxon>
        <taxon>Suillineae</taxon>
        <taxon>Suillaceae</taxon>
        <taxon>Suillus</taxon>
    </lineage>
</organism>
<name>A0A9P6ZXR5_9AGAM</name>